<protein>
    <recommendedName>
        <fullName evidence="4">Chromosome partition protein Smc</fullName>
    </recommendedName>
</protein>
<organism evidence="3">
    <name type="scientific">Leucothrix mucor</name>
    <dbReference type="NCBI Taxonomy" id="45248"/>
    <lineage>
        <taxon>Bacteria</taxon>
        <taxon>Pseudomonadati</taxon>
        <taxon>Pseudomonadota</taxon>
        <taxon>Gammaproteobacteria</taxon>
        <taxon>Thiotrichales</taxon>
        <taxon>Thiotrichaceae</taxon>
        <taxon>Leucothrix</taxon>
    </lineage>
</organism>
<reference evidence="3" key="1">
    <citation type="journal article" date="2020" name="mSystems">
        <title>Genome- and Community-Level Interaction Insights into Carbon Utilization and Element Cycling Functions of Hydrothermarchaeota in Hydrothermal Sediment.</title>
        <authorList>
            <person name="Zhou Z."/>
            <person name="Liu Y."/>
            <person name="Xu W."/>
            <person name="Pan J."/>
            <person name="Luo Z.H."/>
            <person name="Li M."/>
        </authorList>
    </citation>
    <scope>NUCLEOTIDE SEQUENCE [LARGE SCALE GENOMIC DNA]</scope>
    <source>
        <strain evidence="3">HyVt-493</strain>
    </source>
</reference>
<dbReference type="EMBL" id="DRMS01000391">
    <property type="protein sequence ID" value="HFC93218.1"/>
    <property type="molecule type" value="Genomic_DNA"/>
</dbReference>
<feature type="transmembrane region" description="Helical" evidence="2">
    <location>
        <begin position="29"/>
        <end position="49"/>
    </location>
</feature>
<dbReference type="Proteomes" id="UP000885750">
    <property type="component" value="Unassembled WGS sequence"/>
</dbReference>
<accession>A0A7V2WVK6</accession>
<evidence type="ECO:0008006" key="4">
    <source>
        <dbReference type="Google" id="ProtNLM"/>
    </source>
</evidence>
<evidence type="ECO:0000313" key="3">
    <source>
        <dbReference type="EMBL" id="HFC93218.1"/>
    </source>
</evidence>
<keyword evidence="2" id="KW-0472">Membrane</keyword>
<gene>
    <name evidence="3" type="ORF">ENJ51_10455</name>
</gene>
<name>A0A7V2WVK6_LEUMU</name>
<feature type="coiled-coil region" evidence="1">
    <location>
        <begin position="69"/>
        <end position="240"/>
    </location>
</feature>
<dbReference type="AlphaFoldDB" id="A0A7V2WVK6"/>
<evidence type="ECO:0000256" key="1">
    <source>
        <dbReference type="SAM" id="Coils"/>
    </source>
</evidence>
<proteinExistence type="predicted"/>
<comment type="caution">
    <text evidence="3">The sequence shown here is derived from an EMBL/GenBank/DDBJ whole genome shotgun (WGS) entry which is preliminary data.</text>
</comment>
<keyword evidence="1" id="KW-0175">Coiled coil</keyword>
<keyword evidence="2" id="KW-1133">Transmembrane helix</keyword>
<sequence length="367" mass="42384">MSFGFPDANSSFENHNVGEESFWPSFTDIMMVIVMIFLLVAVSVILNNYQLLENLKKSTQAQQLASSIAEDTQVENSSLEERLLRLKQQFAFVSKQLVDATKVAENNQQQLLKREQIIKELNAISAQKEKQLEEKTAFLAQMEAKFQQQLAQKNAQLSKLNNQQQAQEKELQIAQKKVAMQMKQLVLLQQQDKQNEEKASDLQGQVETLQNSLKENSTQYSTLQQQLKQQTSAFDVLKKQRQTDETQLLSLQGELDSLDEKYQKLLRPARSSKGKYVVAVTYTKRRGHGVYRLRLNPEGEYKNVSRQQLEHQLTKLKKKHGTDLYVKVIIPENSGLSYNDAWKFTSTMQKSYDYYFQKDASESTFDE</sequence>
<evidence type="ECO:0000256" key="2">
    <source>
        <dbReference type="SAM" id="Phobius"/>
    </source>
</evidence>
<keyword evidence="2" id="KW-0812">Transmembrane</keyword>